<accession>A0A5C5ZQ44</accession>
<reference evidence="2 3" key="1">
    <citation type="submission" date="2019-02" db="EMBL/GenBank/DDBJ databases">
        <title>Deep-cultivation of Planctomycetes and their phenomic and genomic characterization uncovers novel biology.</title>
        <authorList>
            <person name="Wiegand S."/>
            <person name="Jogler M."/>
            <person name="Boedeker C."/>
            <person name="Pinto D."/>
            <person name="Vollmers J."/>
            <person name="Rivas-Marin E."/>
            <person name="Kohn T."/>
            <person name="Peeters S.H."/>
            <person name="Heuer A."/>
            <person name="Rast P."/>
            <person name="Oberbeckmann S."/>
            <person name="Bunk B."/>
            <person name="Jeske O."/>
            <person name="Meyerdierks A."/>
            <person name="Storesund J.E."/>
            <person name="Kallscheuer N."/>
            <person name="Luecker S."/>
            <person name="Lage O.M."/>
            <person name="Pohl T."/>
            <person name="Merkel B.J."/>
            <person name="Hornburger P."/>
            <person name="Mueller R.-W."/>
            <person name="Bruemmer F."/>
            <person name="Labrenz M."/>
            <person name="Spormann A.M."/>
            <person name="Op Den Camp H."/>
            <person name="Overmann J."/>
            <person name="Amann R."/>
            <person name="Jetten M.S.M."/>
            <person name="Mascher T."/>
            <person name="Medema M.H."/>
            <person name="Devos D.P."/>
            <person name="Kaster A.-K."/>
            <person name="Ovreas L."/>
            <person name="Rohde M."/>
            <person name="Galperin M.Y."/>
            <person name="Jogler C."/>
        </authorList>
    </citation>
    <scope>NUCLEOTIDE SEQUENCE [LARGE SCALE GENOMIC DNA]</scope>
    <source>
        <strain evidence="2 3">Mal64</strain>
    </source>
</reference>
<dbReference type="RefSeq" id="WP_146400620.1">
    <property type="nucleotide sequence ID" value="NZ_SJPQ01000002.1"/>
</dbReference>
<comment type="caution">
    <text evidence="2">The sequence shown here is derived from an EMBL/GenBank/DDBJ whole genome shotgun (WGS) entry which is preliminary data.</text>
</comment>
<proteinExistence type="predicted"/>
<evidence type="ECO:0000313" key="2">
    <source>
        <dbReference type="EMBL" id="TWT89047.1"/>
    </source>
</evidence>
<feature type="transmembrane region" description="Helical" evidence="1">
    <location>
        <begin position="6"/>
        <end position="26"/>
    </location>
</feature>
<dbReference type="EMBL" id="SJPQ01000002">
    <property type="protein sequence ID" value="TWT89047.1"/>
    <property type="molecule type" value="Genomic_DNA"/>
</dbReference>
<gene>
    <name evidence="2" type="ORF">Mal64_25390</name>
</gene>
<feature type="transmembrane region" description="Helical" evidence="1">
    <location>
        <begin position="181"/>
        <end position="200"/>
    </location>
</feature>
<feature type="transmembrane region" description="Helical" evidence="1">
    <location>
        <begin position="38"/>
        <end position="57"/>
    </location>
</feature>
<name>A0A5C5ZQ44_9BACT</name>
<keyword evidence="1" id="KW-0812">Transmembrane</keyword>
<keyword evidence="1" id="KW-0472">Membrane</keyword>
<evidence type="ECO:0000313" key="3">
    <source>
        <dbReference type="Proteomes" id="UP000315440"/>
    </source>
</evidence>
<feature type="transmembrane region" description="Helical" evidence="1">
    <location>
        <begin position="69"/>
        <end position="89"/>
    </location>
</feature>
<dbReference type="OrthoDB" id="265453at2"/>
<sequence>MDPLRFAIAAVPLAAYLLLVGLVNMRRRPMLVTGANDLAALGAAASGLAFVGPIELFRPAAATEALGDAIWVTLLVLYWLWVSLGVMLARPRLVVYNATSDELRPAVAEAVAQLDPTARWAGDSLVMPNLGIRLHLDGFDLMSNTSLVSSGGKQSLEGWAKLGKAMRRSLRSIETTPNPRSGGFLLAAALLMFLSVWGLAGDPQQVAVALDQLFGF</sequence>
<keyword evidence="1" id="KW-1133">Transmembrane helix</keyword>
<evidence type="ECO:0000256" key="1">
    <source>
        <dbReference type="SAM" id="Phobius"/>
    </source>
</evidence>
<dbReference type="Proteomes" id="UP000315440">
    <property type="component" value="Unassembled WGS sequence"/>
</dbReference>
<keyword evidence="3" id="KW-1185">Reference proteome</keyword>
<dbReference type="AlphaFoldDB" id="A0A5C5ZQ44"/>
<protein>
    <submittedName>
        <fullName evidence="2">Uncharacterized protein</fullName>
    </submittedName>
</protein>
<organism evidence="2 3">
    <name type="scientific">Pseudobythopirellula maris</name>
    <dbReference type="NCBI Taxonomy" id="2527991"/>
    <lineage>
        <taxon>Bacteria</taxon>
        <taxon>Pseudomonadati</taxon>
        <taxon>Planctomycetota</taxon>
        <taxon>Planctomycetia</taxon>
        <taxon>Pirellulales</taxon>
        <taxon>Lacipirellulaceae</taxon>
        <taxon>Pseudobythopirellula</taxon>
    </lineage>
</organism>